<comment type="similarity">
    <text evidence="1">Belongs to the ABC transporter superfamily.</text>
</comment>
<dbReference type="InterPro" id="IPR013563">
    <property type="entry name" value="Oligopep_ABC_C"/>
</dbReference>
<dbReference type="KEGG" id="dal:Dalk_0265"/>
<dbReference type="Gene3D" id="3.40.50.300">
    <property type="entry name" value="P-loop containing nucleotide triphosphate hydrolases"/>
    <property type="match status" value="1"/>
</dbReference>
<dbReference type="HOGENOM" id="CLU_000604_1_23_7"/>
<dbReference type="AlphaFoldDB" id="B8F8U2"/>
<reference evidence="6 7" key="1">
    <citation type="journal article" date="2012" name="Environ. Microbiol.">
        <title>The genome sequence of Desulfatibacillum alkenivorans AK-01: a blueprint for anaerobic alkane oxidation.</title>
        <authorList>
            <person name="Callaghan A.V."/>
            <person name="Morris B.E."/>
            <person name="Pereira I.A."/>
            <person name="McInerney M.J."/>
            <person name="Austin R.N."/>
            <person name="Groves J.T."/>
            <person name="Kukor J.J."/>
            <person name="Suflita J.M."/>
            <person name="Young L.Y."/>
            <person name="Zylstra G.J."/>
            <person name="Wawrik B."/>
        </authorList>
    </citation>
    <scope>NUCLEOTIDE SEQUENCE [LARGE SCALE GENOMIC DNA]</scope>
    <source>
        <strain evidence="6 7">AK-01</strain>
    </source>
</reference>
<evidence type="ECO:0000256" key="3">
    <source>
        <dbReference type="ARBA" id="ARBA00022741"/>
    </source>
</evidence>
<dbReference type="eggNOG" id="COG4608">
    <property type="taxonomic scope" value="Bacteria"/>
</dbReference>
<dbReference type="PROSITE" id="PS00211">
    <property type="entry name" value="ABC_TRANSPORTER_1"/>
    <property type="match status" value="1"/>
</dbReference>
<keyword evidence="7" id="KW-1185">Reference proteome</keyword>
<dbReference type="GO" id="GO:0016887">
    <property type="term" value="F:ATP hydrolysis activity"/>
    <property type="evidence" value="ECO:0007669"/>
    <property type="project" value="InterPro"/>
</dbReference>
<dbReference type="PANTHER" id="PTHR43776">
    <property type="entry name" value="TRANSPORT ATP-BINDING PROTEIN"/>
    <property type="match status" value="1"/>
</dbReference>
<dbReference type="Proteomes" id="UP000000739">
    <property type="component" value="Chromosome"/>
</dbReference>
<keyword evidence="3" id="KW-0547">Nucleotide-binding</keyword>
<gene>
    <name evidence="6" type="ordered locus">Dalk_0265</name>
</gene>
<evidence type="ECO:0000256" key="1">
    <source>
        <dbReference type="ARBA" id="ARBA00005417"/>
    </source>
</evidence>
<evidence type="ECO:0000256" key="2">
    <source>
        <dbReference type="ARBA" id="ARBA00022448"/>
    </source>
</evidence>
<dbReference type="NCBIfam" id="TIGR01727">
    <property type="entry name" value="oligo_HPY"/>
    <property type="match status" value="1"/>
</dbReference>
<dbReference type="Pfam" id="PF08352">
    <property type="entry name" value="oligo_HPY"/>
    <property type="match status" value="1"/>
</dbReference>
<name>B8F8U2_DESAL</name>
<dbReference type="InterPro" id="IPR027417">
    <property type="entry name" value="P-loop_NTPase"/>
</dbReference>
<evidence type="ECO:0000256" key="4">
    <source>
        <dbReference type="ARBA" id="ARBA00022840"/>
    </source>
</evidence>
<protein>
    <submittedName>
        <fullName evidence="6">Oligopeptide/dipeptide ABC transporter, ATPase subunit</fullName>
    </submittedName>
</protein>
<dbReference type="InterPro" id="IPR003439">
    <property type="entry name" value="ABC_transporter-like_ATP-bd"/>
</dbReference>
<dbReference type="PANTHER" id="PTHR43776:SF7">
    <property type="entry name" value="D,D-DIPEPTIDE TRANSPORT ATP-BINDING PROTEIN DDPF-RELATED"/>
    <property type="match status" value="1"/>
</dbReference>
<dbReference type="PROSITE" id="PS50893">
    <property type="entry name" value="ABC_TRANSPORTER_2"/>
    <property type="match status" value="1"/>
</dbReference>
<dbReference type="SUPFAM" id="SSF52540">
    <property type="entry name" value="P-loop containing nucleoside triphosphate hydrolases"/>
    <property type="match status" value="1"/>
</dbReference>
<keyword evidence="4" id="KW-0067">ATP-binding</keyword>
<sequence>MSGQEILSVKNLKKHYPVTKGTFITKEIGSVRAVSNVSFSLRSGETLGLVGESGCGKSTTANMLLGLTSPSGGRILFEGRDITQFNSKERFAFRRNIQAVFQDPFRSLNPRKKVRQIVSEPLVVHKVGTRKQINRRVDELLEMVGFDSHHATQYPHEFSGGQRQRIAIARALALEPKMIVLDEPVSALDVSIQAQILNLLIDLQKQLNLTYVIISHDLAVVEHVSSFVGVMYLGHLMELAPRQALYENPKHPYTKALLESVPIADPESVKELSLEGEVPSPLNPPKGCAFHPRCQEMQTFCCEVEPKYREVTPGHFCRCNVFV</sequence>
<evidence type="ECO:0000313" key="6">
    <source>
        <dbReference type="EMBL" id="ACL01974.1"/>
    </source>
</evidence>
<dbReference type="GO" id="GO:0005524">
    <property type="term" value="F:ATP binding"/>
    <property type="evidence" value="ECO:0007669"/>
    <property type="project" value="UniProtKB-KW"/>
</dbReference>
<dbReference type="FunFam" id="3.40.50.300:FF:000016">
    <property type="entry name" value="Oligopeptide ABC transporter ATP-binding component"/>
    <property type="match status" value="1"/>
</dbReference>
<dbReference type="Pfam" id="PF00005">
    <property type="entry name" value="ABC_tran"/>
    <property type="match status" value="1"/>
</dbReference>
<proteinExistence type="inferred from homology"/>
<dbReference type="RefSeq" id="WP_012609414.1">
    <property type="nucleotide sequence ID" value="NC_011768.1"/>
</dbReference>
<feature type="domain" description="ABC transporter" evidence="5">
    <location>
        <begin position="7"/>
        <end position="258"/>
    </location>
</feature>
<dbReference type="EMBL" id="CP001322">
    <property type="protein sequence ID" value="ACL01974.1"/>
    <property type="molecule type" value="Genomic_DNA"/>
</dbReference>
<evidence type="ECO:0000313" key="7">
    <source>
        <dbReference type="Proteomes" id="UP000000739"/>
    </source>
</evidence>
<keyword evidence="2" id="KW-0813">Transport</keyword>
<dbReference type="InterPro" id="IPR003593">
    <property type="entry name" value="AAA+_ATPase"/>
</dbReference>
<dbReference type="GO" id="GO:0015833">
    <property type="term" value="P:peptide transport"/>
    <property type="evidence" value="ECO:0007669"/>
    <property type="project" value="InterPro"/>
</dbReference>
<dbReference type="InterPro" id="IPR050319">
    <property type="entry name" value="ABC_transp_ATP-bind"/>
</dbReference>
<evidence type="ECO:0000259" key="5">
    <source>
        <dbReference type="PROSITE" id="PS50893"/>
    </source>
</evidence>
<dbReference type="CDD" id="cd03257">
    <property type="entry name" value="ABC_NikE_OppD_transporters"/>
    <property type="match status" value="1"/>
</dbReference>
<dbReference type="SMART" id="SM00382">
    <property type="entry name" value="AAA"/>
    <property type="match status" value="1"/>
</dbReference>
<dbReference type="InterPro" id="IPR017871">
    <property type="entry name" value="ABC_transporter-like_CS"/>
</dbReference>
<accession>B8F8U2</accession>
<organism evidence="6 7">
    <name type="scientific">Desulfatibacillum aliphaticivorans</name>
    <dbReference type="NCBI Taxonomy" id="218208"/>
    <lineage>
        <taxon>Bacteria</taxon>
        <taxon>Pseudomonadati</taxon>
        <taxon>Thermodesulfobacteriota</taxon>
        <taxon>Desulfobacteria</taxon>
        <taxon>Desulfobacterales</taxon>
        <taxon>Desulfatibacillaceae</taxon>
        <taxon>Desulfatibacillum</taxon>
    </lineage>
</organism>
<dbReference type="GO" id="GO:0055085">
    <property type="term" value="P:transmembrane transport"/>
    <property type="evidence" value="ECO:0007669"/>
    <property type="project" value="UniProtKB-ARBA"/>
</dbReference>